<dbReference type="GO" id="GO:0003677">
    <property type="term" value="F:DNA binding"/>
    <property type="evidence" value="ECO:0007669"/>
    <property type="project" value="UniProtKB-UniRule"/>
</dbReference>
<dbReference type="Gene3D" id="3.10.50.30">
    <property type="entry name" value="Transcription elongation factor, GreA/GreB, C-terminal domain"/>
    <property type="match status" value="1"/>
</dbReference>
<dbReference type="InterPro" id="IPR028624">
    <property type="entry name" value="Tscrpt_elong_fac_GreA/B"/>
</dbReference>
<keyword evidence="4 8" id="KW-0238">DNA-binding</keyword>
<keyword evidence="10" id="KW-0251">Elongation factor</keyword>
<dbReference type="InterPro" id="IPR001437">
    <property type="entry name" value="Tscrpt_elong_fac_GreA/B_C"/>
</dbReference>
<evidence type="ECO:0000256" key="1">
    <source>
        <dbReference type="ARBA" id="ARBA00008213"/>
    </source>
</evidence>
<comment type="similarity">
    <text evidence="1 8 9">Belongs to the GreA/GreB family.</text>
</comment>
<dbReference type="SUPFAM" id="SSF46557">
    <property type="entry name" value="GreA transcript cleavage protein, N-terminal domain"/>
    <property type="match status" value="1"/>
</dbReference>
<evidence type="ECO:0000256" key="6">
    <source>
        <dbReference type="ARBA" id="ARBA00024916"/>
    </source>
</evidence>
<evidence type="ECO:0000256" key="9">
    <source>
        <dbReference type="RuleBase" id="RU000556"/>
    </source>
</evidence>
<dbReference type="Gene3D" id="1.10.287.180">
    <property type="entry name" value="Transcription elongation factor, GreA/GreB, N-terminal domain"/>
    <property type="match status" value="1"/>
</dbReference>
<evidence type="ECO:0000313" key="11">
    <source>
        <dbReference type="Proteomes" id="UP000235584"/>
    </source>
</evidence>
<dbReference type="EMBL" id="CP025704">
    <property type="protein sequence ID" value="AUN96684.1"/>
    <property type="molecule type" value="Genomic_DNA"/>
</dbReference>
<keyword evidence="5 8" id="KW-0804">Transcription</keyword>
<dbReference type="Pfam" id="PF03449">
    <property type="entry name" value="GreA_GreB_N"/>
    <property type="match status" value="1"/>
</dbReference>
<dbReference type="Pfam" id="PF01272">
    <property type="entry name" value="GreA_GreB"/>
    <property type="match status" value="1"/>
</dbReference>
<comment type="function">
    <text evidence="6 8 9">Necessary for efficient RNA polymerase transcription elongation past template-encoded arresting sites. The arresting sites in DNA have the property of trapping a certain fraction of elongating RNA polymerases that pass through, resulting in locked ternary complexes. Cleavage of the nascent transcript by cleavage factors such as GreA or GreB allows the resumption of elongation from the new 3'terminus. GreA releases sequences of 2 to 3 nucleotides.</text>
</comment>
<dbReference type="GO" id="GO:0006354">
    <property type="term" value="P:DNA-templated transcription elongation"/>
    <property type="evidence" value="ECO:0007669"/>
    <property type="project" value="TreeGrafter"/>
</dbReference>
<dbReference type="PROSITE" id="PS00829">
    <property type="entry name" value="GREAB_1"/>
    <property type="match status" value="1"/>
</dbReference>
<keyword evidence="3 8" id="KW-0805">Transcription regulation</keyword>
<name>A0A2K9NPI3_BACTC</name>
<evidence type="ECO:0000256" key="3">
    <source>
        <dbReference type="ARBA" id="ARBA00023015"/>
    </source>
</evidence>
<dbReference type="AlphaFoldDB" id="A0A2K9NPI3"/>
<dbReference type="InterPro" id="IPR036953">
    <property type="entry name" value="GreA/GreB_C_sf"/>
</dbReference>
<dbReference type="GO" id="GO:0003746">
    <property type="term" value="F:translation elongation factor activity"/>
    <property type="evidence" value="ECO:0007669"/>
    <property type="project" value="UniProtKB-KW"/>
</dbReference>
<dbReference type="OrthoDB" id="5293773at2"/>
<dbReference type="GO" id="GO:0032784">
    <property type="term" value="P:regulation of DNA-templated transcription elongation"/>
    <property type="evidence" value="ECO:0007669"/>
    <property type="project" value="UniProtKB-UniRule"/>
</dbReference>
<evidence type="ECO:0000256" key="7">
    <source>
        <dbReference type="ARBA" id="ARBA00030776"/>
    </source>
</evidence>
<dbReference type="NCBIfam" id="NF001261">
    <property type="entry name" value="PRK00226.1-2"/>
    <property type="match status" value="1"/>
</dbReference>
<organism evidence="10 11">
    <name type="scientific">Bacteriovorax stolpii</name>
    <name type="common">Bdellovibrio stolpii</name>
    <dbReference type="NCBI Taxonomy" id="960"/>
    <lineage>
        <taxon>Bacteria</taxon>
        <taxon>Pseudomonadati</taxon>
        <taxon>Bdellovibrionota</taxon>
        <taxon>Bacteriovoracia</taxon>
        <taxon>Bacteriovoracales</taxon>
        <taxon>Bacteriovoracaceae</taxon>
        <taxon>Bacteriovorax</taxon>
    </lineage>
</organism>
<reference evidence="10 11" key="1">
    <citation type="submission" date="2018-01" db="EMBL/GenBank/DDBJ databases">
        <title>Complete genome sequence of Bacteriovorax stolpii DSM12778.</title>
        <authorList>
            <person name="Tang B."/>
            <person name="Chang J."/>
        </authorList>
    </citation>
    <scope>NUCLEOTIDE SEQUENCE [LARGE SCALE GENOMIC DNA]</scope>
    <source>
        <strain evidence="10 11">DSM 12778</strain>
    </source>
</reference>
<evidence type="ECO:0000313" key="10">
    <source>
        <dbReference type="EMBL" id="AUN96684.1"/>
    </source>
</evidence>
<keyword evidence="10" id="KW-0648">Protein biosynthesis</keyword>
<dbReference type="NCBIfam" id="NF001264">
    <property type="entry name" value="PRK00226.1-5"/>
    <property type="match status" value="1"/>
</dbReference>
<dbReference type="NCBIfam" id="NF001263">
    <property type="entry name" value="PRK00226.1-4"/>
    <property type="match status" value="1"/>
</dbReference>
<gene>
    <name evidence="8" type="primary">greA</name>
    <name evidence="10" type="ORF">C0V70_00880</name>
</gene>
<dbReference type="NCBIfam" id="TIGR01462">
    <property type="entry name" value="greA"/>
    <property type="match status" value="1"/>
</dbReference>
<dbReference type="FunFam" id="3.10.50.30:FF:000001">
    <property type="entry name" value="Transcription elongation factor GreA"/>
    <property type="match status" value="1"/>
</dbReference>
<evidence type="ECO:0000256" key="5">
    <source>
        <dbReference type="ARBA" id="ARBA00023163"/>
    </source>
</evidence>
<dbReference type="InterPro" id="IPR018151">
    <property type="entry name" value="TF_GreA/GreB_CS"/>
</dbReference>
<dbReference type="KEGG" id="bsto:C0V70_00880"/>
<dbReference type="PANTHER" id="PTHR30437">
    <property type="entry name" value="TRANSCRIPTION ELONGATION FACTOR GREA"/>
    <property type="match status" value="1"/>
</dbReference>
<dbReference type="FunFam" id="1.10.287.180:FF:000001">
    <property type="entry name" value="Transcription elongation factor GreA"/>
    <property type="match status" value="1"/>
</dbReference>
<dbReference type="SUPFAM" id="SSF54534">
    <property type="entry name" value="FKBP-like"/>
    <property type="match status" value="1"/>
</dbReference>
<proteinExistence type="inferred from homology"/>
<dbReference type="PANTHER" id="PTHR30437:SF4">
    <property type="entry name" value="TRANSCRIPTION ELONGATION FACTOR GREA"/>
    <property type="match status" value="1"/>
</dbReference>
<evidence type="ECO:0000256" key="8">
    <source>
        <dbReference type="HAMAP-Rule" id="MF_00105"/>
    </source>
</evidence>
<dbReference type="InterPro" id="IPR006359">
    <property type="entry name" value="Tscrpt_elong_fac_GreA"/>
</dbReference>
<dbReference type="HAMAP" id="MF_00105">
    <property type="entry name" value="GreA_GreB"/>
    <property type="match status" value="1"/>
</dbReference>
<dbReference type="Proteomes" id="UP000235584">
    <property type="component" value="Chromosome"/>
</dbReference>
<accession>A0A2K9NPI3</accession>
<sequence>MDELPITLAGKNKLEAELNQLVKVEREELKVAIAEARELGDLKENAEYHAAKEKQGIIEGRIAQLQGILARSRVVEVSKIKSTKVVFGATVSLLDVEKNVNITYKIVGEDESDIRDNKISYNSPLGKALIGKEEGDTVIVKAPKGDIEYEIESFEFVD</sequence>
<dbReference type="InterPro" id="IPR023459">
    <property type="entry name" value="Tscrpt_elong_fac_GreA/B_fam"/>
</dbReference>
<protein>
    <recommendedName>
        <fullName evidence="2 8">Transcription elongation factor GreA</fullName>
    </recommendedName>
    <alternativeName>
        <fullName evidence="7 8">Transcript cleavage factor GreA</fullName>
    </alternativeName>
</protein>
<evidence type="ECO:0000256" key="2">
    <source>
        <dbReference type="ARBA" id="ARBA00013729"/>
    </source>
</evidence>
<dbReference type="RefSeq" id="WP_102241979.1">
    <property type="nucleotide sequence ID" value="NZ_CP025704.1"/>
</dbReference>
<dbReference type="PIRSF" id="PIRSF006092">
    <property type="entry name" value="GreA_GreB"/>
    <property type="match status" value="1"/>
</dbReference>
<dbReference type="InterPro" id="IPR036805">
    <property type="entry name" value="Tscrpt_elong_fac_GreA/B_N_sf"/>
</dbReference>
<evidence type="ECO:0000256" key="4">
    <source>
        <dbReference type="ARBA" id="ARBA00023125"/>
    </source>
</evidence>
<dbReference type="GO" id="GO:0070063">
    <property type="term" value="F:RNA polymerase binding"/>
    <property type="evidence" value="ECO:0007669"/>
    <property type="project" value="InterPro"/>
</dbReference>
<keyword evidence="11" id="KW-1185">Reference proteome</keyword>
<dbReference type="PROSITE" id="PS00830">
    <property type="entry name" value="GREAB_2"/>
    <property type="match status" value="1"/>
</dbReference>
<dbReference type="InterPro" id="IPR022691">
    <property type="entry name" value="Tscrpt_elong_fac_GreA/B_N"/>
</dbReference>